<sequence>MFKNIFFIIFSLLSLSCSKNAEFQFNGSDISQANLNPSFELLSHTGEIRKNTDFRGSVVAIFFGFTHCPDICPTTMQELKYIRESLGKQGDDLQVLFITLDPERDGQSLLSSYVPSFDKSFIGLTGSQEDIDSVASQYKIFHMKVGDGDSYTIDHSSGIYLIDKVGKIRVRHPYGSEVENIIKDIQYLTSI</sequence>
<dbReference type="PROSITE" id="PS51352">
    <property type="entry name" value="THIOREDOXIN_2"/>
    <property type="match status" value="1"/>
</dbReference>
<dbReference type="CDD" id="cd02968">
    <property type="entry name" value="SCO"/>
    <property type="match status" value="1"/>
</dbReference>
<dbReference type="InterPro" id="IPR003782">
    <property type="entry name" value="SCO1/SenC"/>
</dbReference>
<feature type="signal peptide" evidence="5">
    <location>
        <begin position="1"/>
        <end position="21"/>
    </location>
</feature>
<dbReference type="Proteomes" id="UP000054262">
    <property type="component" value="Unassembled WGS sequence"/>
</dbReference>
<protein>
    <recommendedName>
        <fullName evidence="6">Thioredoxin domain-containing protein</fullName>
    </recommendedName>
</protein>
<feature type="binding site" evidence="3">
    <location>
        <position position="72"/>
    </location>
    <ligand>
        <name>Cu cation</name>
        <dbReference type="ChEBI" id="CHEBI:23378"/>
    </ligand>
</feature>
<gene>
    <name evidence="7" type="ORF">MB2181_02500</name>
</gene>
<dbReference type="SUPFAM" id="SSF52833">
    <property type="entry name" value="Thioredoxin-like"/>
    <property type="match status" value="1"/>
</dbReference>
<keyword evidence="5" id="KW-0732">Signal</keyword>
<feature type="domain" description="Thioredoxin" evidence="6">
    <location>
        <begin position="30"/>
        <end position="190"/>
    </location>
</feature>
<evidence type="ECO:0000256" key="4">
    <source>
        <dbReference type="PIRSR" id="PIRSR603782-2"/>
    </source>
</evidence>
<reference evidence="7 8" key="1">
    <citation type="submission" date="2006-11" db="EMBL/GenBank/DDBJ databases">
        <authorList>
            <person name="Giovannoni S."/>
            <person name="Vergin K."/>
            <person name="Ferriera S."/>
            <person name="Johnson J."/>
            <person name="Kravitz S."/>
            <person name="Beeson K."/>
            <person name="Sutton G."/>
            <person name="Rogers Y.-H."/>
            <person name="Friedman R."/>
            <person name="Frazier M."/>
            <person name="Venter J.C."/>
        </authorList>
    </citation>
    <scope>NUCLEOTIDE SEQUENCE [LARGE SCALE GENOMIC DNA]</scope>
    <source>
        <strain evidence="7 8">HTCC2181</strain>
    </source>
</reference>
<keyword evidence="4" id="KW-1015">Disulfide bond</keyword>
<evidence type="ECO:0000256" key="1">
    <source>
        <dbReference type="ARBA" id="ARBA00010996"/>
    </source>
</evidence>
<keyword evidence="8" id="KW-1185">Reference proteome</keyword>
<dbReference type="PANTHER" id="PTHR12151">
    <property type="entry name" value="ELECTRON TRANSPORT PROTIN SCO1/SENC FAMILY MEMBER"/>
    <property type="match status" value="1"/>
</dbReference>
<dbReference type="InterPro" id="IPR036249">
    <property type="entry name" value="Thioredoxin-like_sf"/>
</dbReference>
<evidence type="ECO:0000256" key="5">
    <source>
        <dbReference type="SAM" id="SignalP"/>
    </source>
</evidence>
<dbReference type="InterPro" id="IPR013766">
    <property type="entry name" value="Thioredoxin_domain"/>
</dbReference>
<accession>A0P5U7</accession>
<dbReference type="OrthoDB" id="9790194at2"/>
<feature type="binding site" evidence="3">
    <location>
        <position position="68"/>
    </location>
    <ligand>
        <name>Cu cation</name>
        <dbReference type="ChEBI" id="CHEBI:23378"/>
    </ligand>
</feature>
<keyword evidence="2 3" id="KW-0186">Copper</keyword>
<comment type="similarity">
    <text evidence="1">Belongs to the SCO1/2 family.</text>
</comment>
<dbReference type="EMBL" id="AAUX01000001">
    <property type="protein sequence ID" value="EAV46907.1"/>
    <property type="molecule type" value="Genomic_DNA"/>
</dbReference>
<evidence type="ECO:0000259" key="6">
    <source>
        <dbReference type="PROSITE" id="PS51352"/>
    </source>
</evidence>
<dbReference type="PANTHER" id="PTHR12151:SF25">
    <property type="entry name" value="LINALOOL DEHYDRATASE_ISOMERASE DOMAIN-CONTAINING PROTEIN"/>
    <property type="match status" value="1"/>
</dbReference>
<keyword evidence="3" id="KW-0479">Metal-binding</keyword>
<dbReference type="PROSITE" id="PS51257">
    <property type="entry name" value="PROKAR_LIPOPROTEIN"/>
    <property type="match status" value="1"/>
</dbReference>
<comment type="caution">
    <text evidence="7">The sequence shown here is derived from an EMBL/GenBank/DDBJ whole genome shotgun (WGS) entry which is preliminary data.</text>
</comment>
<dbReference type="FunFam" id="3.40.30.10:FF:000013">
    <property type="entry name" value="Blast:Protein SCO1 homolog, mitochondrial"/>
    <property type="match status" value="1"/>
</dbReference>
<evidence type="ECO:0000313" key="8">
    <source>
        <dbReference type="Proteomes" id="UP000054262"/>
    </source>
</evidence>
<evidence type="ECO:0000313" key="7">
    <source>
        <dbReference type="EMBL" id="EAV46907.1"/>
    </source>
</evidence>
<evidence type="ECO:0000256" key="3">
    <source>
        <dbReference type="PIRSR" id="PIRSR603782-1"/>
    </source>
</evidence>
<feature type="chain" id="PRO_5002628492" description="Thioredoxin domain-containing protein" evidence="5">
    <location>
        <begin position="22"/>
        <end position="191"/>
    </location>
</feature>
<evidence type="ECO:0000256" key="2">
    <source>
        <dbReference type="ARBA" id="ARBA00023008"/>
    </source>
</evidence>
<feature type="binding site" evidence="3">
    <location>
        <position position="155"/>
    </location>
    <ligand>
        <name>Cu cation</name>
        <dbReference type="ChEBI" id="CHEBI:23378"/>
    </ligand>
</feature>
<dbReference type="AlphaFoldDB" id="A0P5U7"/>
<dbReference type="GO" id="GO:0046872">
    <property type="term" value="F:metal ion binding"/>
    <property type="evidence" value="ECO:0007669"/>
    <property type="project" value="UniProtKB-KW"/>
</dbReference>
<dbReference type="Gene3D" id="3.40.30.10">
    <property type="entry name" value="Glutaredoxin"/>
    <property type="match status" value="1"/>
</dbReference>
<feature type="disulfide bond" description="Redox-active" evidence="4">
    <location>
        <begin position="68"/>
        <end position="72"/>
    </location>
</feature>
<organism evidence="7 8">
    <name type="scientific">Methylophilales bacterium HTCC2181</name>
    <dbReference type="NCBI Taxonomy" id="383631"/>
    <lineage>
        <taxon>Bacteria</taxon>
        <taxon>Pseudomonadati</taxon>
        <taxon>Pseudomonadota</taxon>
        <taxon>Betaproteobacteria</taxon>
        <taxon>Nitrosomonadales</taxon>
        <taxon>OM43 clade</taxon>
    </lineage>
</organism>
<proteinExistence type="inferred from homology"/>
<name>A0P5U7_9PROT</name>
<dbReference type="Pfam" id="PF02630">
    <property type="entry name" value="SCO1-SenC"/>
    <property type="match status" value="1"/>
</dbReference>